<dbReference type="EMBL" id="JBHTKA010000007">
    <property type="protein sequence ID" value="MFD1001408.1"/>
    <property type="molecule type" value="Genomic_DNA"/>
</dbReference>
<dbReference type="PANTHER" id="PTHR43397">
    <property type="entry name" value="ERGOTHIONEINE BIOSYNTHESIS PROTEIN 1"/>
    <property type="match status" value="1"/>
</dbReference>
<keyword evidence="1" id="KW-0489">Methyltransferase</keyword>
<keyword evidence="2" id="KW-0808">Transferase</keyword>
<dbReference type="PANTHER" id="PTHR43397:SF1">
    <property type="entry name" value="ERGOTHIONEINE BIOSYNTHESIS PROTEIN 1"/>
    <property type="match status" value="1"/>
</dbReference>
<reference evidence="5" key="1">
    <citation type="journal article" date="2019" name="Int. J. Syst. Evol. Microbiol.">
        <title>The Global Catalogue of Microorganisms (GCM) 10K type strain sequencing project: providing services to taxonomists for standard genome sequencing and annotation.</title>
        <authorList>
            <consortium name="The Broad Institute Genomics Platform"/>
            <consortium name="The Broad Institute Genome Sequencing Center for Infectious Disease"/>
            <person name="Wu L."/>
            <person name="Ma J."/>
        </authorList>
    </citation>
    <scope>NUCLEOTIDE SEQUENCE [LARGE SCALE GENOMIC DNA]</scope>
    <source>
        <strain evidence="5">CCUG 58938</strain>
    </source>
</reference>
<dbReference type="InterPro" id="IPR017804">
    <property type="entry name" value="MeTrfase_EgtD-like"/>
</dbReference>
<dbReference type="Pfam" id="PF10017">
    <property type="entry name" value="Methyltransf_33"/>
    <property type="match status" value="1"/>
</dbReference>
<feature type="domain" description="Histidine-specific methyltransferase SAM-dependent" evidence="3">
    <location>
        <begin position="12"/>
        <end position="319"/>
    </location>
</feature>
<keyword evidence="5" id="KW-1185">Reference proteome</keyword>
<protein>
    <submittedName>
        <fullName evidence="4">L-histidine N(Alpha)-methyltransferase</fullName>
    </submittedName>
</protein>
<proteinExistence type="predicted"/>
<dbReference type="Gene3D" id="3.40.50.150">
    <property type="entry name" value="Vaccinia Virus protein VP39"/>
    <property type="match status" value="1"/>
</dbReference>
<accession>A0ABW3K5X4</accession>
<sequence length="322" mass="37244">MLIADHQSIAIAHAVEEGFAKIPKRLPSWLFYDEAGDKIFQKIMRMPEYYLTGCEYEILNTQKENLRQHFTGDGSIFDLIEFGAGDGLKTEILLRHFSEQHTSFQYMPVDISSSVLDQLTERLLGAVPSLSIQPVNKPYDEAIVSIQERDHNRKVYLFLGANIGNFIPADAEHFIATIAASMEPGDQLLIGFDLKKDPRLVQAAYDDPHGITRDFNLNLLARLNRELGADFQRDQFTHYPYYDPETGMTKSYLVSMNDQDVHIEALHKTIHFKRWEIIHTEVSQKYDVAMIEKLAARTGLEITQYYYDRKYYFTDVLFRKKS</sequence>
<evidence type="ECO:0000259" key="3">
    <source>
        <dbReference type="Pfam" id="PF10017"/>
    </source>
</evidence>
<evidence type="ECO:0000313" key="5">
    <source>
        <dbReference type="Proteomes" id="UP001597112"/>
    </source>
</evidence>
<dbReference type="InterPro" id="IPR029063">
    <property type="entry name" value="SAM-dependent_MTases_sf"/>
</dbReference>
<name>A0ABW3K5X4_9BACT</name>
<dbReference type="SUPFAM" id="SSF53335">
    <property type="entry name" value="S-adenosyl-L-methionine-dependent methyltransferases"/>
    <property type="match status" value="1"/>
</dbReference>
<dbReference type="Proteomes" id="UP001597112">
    <property type="component" value="Unassembled WGS sequence"/>
</dbReference>
<organism evidence="4 5">
    <name type="scientific">Ohtaekwangia kribbensis</name>
    <dbReference type="NCBI Taxonomy" id="688913"/>
    <lineage>
        <taxon>Bacteria</taxon>
        <taxon>Pseudomonadati</taxon>
        <taxon>Bacteroidota</taxon>
        <taxon>Cytophagia</taxon>
        <taxon>Cytophagales</taxon>
        <taxon>Fulvivirgaceae</taxon>
        <taxon>Ohtaekwangia</taxon>
    </lineage>
</organism>
<comment type="caution">
    <text evidence="4">The sequence shown here is derived from an EMBL/GenBank/DDBJ whole genome shotgun (WGS) entry which is preliminary data.</text>
</comment>
<dbReference type="InterPro" id="IPR019257">
    <property type="entry name" value="MeTrfase_dom"/>
</dbReference>
<evidence type="ECO:0000256" key="2">
    <source>
        <dbReference type="ARBA" id="ARBA00022679"/>
    </source>
</evidence>
<evidence type="ECO:0000256" key="1">
    <source>
        <dbReference type="ARBA" id="ARBA00022603"/>
    </source>
</evidence>
<gene>
    <name evidence="4" type="ORF">ACFQ21_18920</name>
</gene>
<evidence type="ECO:0000313" key="4">
    <source>
        <dbReference type="EMBL" id="MFD1001408.1"/>
    </source>
</evidence>
<dbReference type="RefSeq" id="WP_377581138.1">
    <property type="nucleotide sequence ID" value="NZ_JBHTKA010000007.1"/>
</dbReference>
<dbReference type="InterPro" id="IPR051128">
    <property type="entry name" value="EgtD_Methyltrsf_superfamily"/>
</dbReference>
<dbReference type="PIRSF" id="PIRSF018005">
    <property type="entry name" value="UCP018005"/>
    <property type="match status" value="1"/>
</dbReference>